<dbReference type="EMBL" id="SDPQ02000004">
    <property type="protein sequence ID" value="KAA1394416.1"/>
    <property type="molecule type" value="Genomic_DNA"/>
</dbReference>
<evidence type="ECO:0000313" key="3">
    <source>
        <dbReference type="Proteomes" id="UP000380867"/>
    </source>
</evidence>
<evidence type="ECO:0000313" key="2">
    <source>
        <dbReference type="EMBL" id="KAA1394416.1"/>
    </source>
</evidence>
<reference evidence="2" key="1">
    <citation type="submission" date="2019-09" db="EMBL/GenBank/DDBJ databases">
        <authorList>
            <person name="Li J."/>
        </authorList>
    </citation>
    <scope>NUCLEOTIDE SEQUENCE [LARGE SCALE GENOMIC DNA]</scope>
    <source>
        <strain evidence="2">JCM 14732</strain>
    </source>
</reference>
<keyword evidence="1" id="KW-0472">Membrane</keyword>
<proteinExistence type="predicted"/>
<keyword evidence="3" id="KW-1185">Reference proteome</keyword>
<dbReference type="RefSeq" id="WP_149691022.1">
    <property type="nucleotide sequence ID" value="NZ_SDPQ02000004.1"/>
</dbReference>
<dbReference type="OrthoDB" id="4774258at2"/>
<feature type="transmembrane region" description="Helical" evidence="1">
    <location>
        <begin position="18"/>
        <end position="48"/>
    </location>
</feature>
<feature type="transmembrane region" description="Helical" evidence="1">
    <location>
        <begin position="119"/>
        <end position="144"/>
    </location>
</feature>
<name>A0A5M4F9U8_9ACTN</name>
<accession>A0A5M4F9U8</accession>
<dbReference type="AlphaFoldDB" id="A0A5M4F9U8"/>
<dbReference type="Proteomes" id="UP000380867">
    <property type="component" value="Unassembled WGS sequence"/>
</dbReference>
<protein>
    <recommendedName>
        <fullName evidence="4">TIGR02611 family protein</fullName>
    </recommendedName>
</protein>
<comment type="caution">
    <text evidence="2">The sequence shown here is derived from an EMBL/GenBank/DDBJ whole genome shotgun (WGS) entry which is preliminary data.</text>
</comment>
<organism evidence="2 3">
    <name type="scientific">Aeromicrobium ginsengisoli</name>
    <dbReference type="NCBI Taxonomy" id="363867"/>
    <lineage>
        <taxon>Bacteria</taxon>
        <taxon>Bacillati</taxon>
        <taxon>Actinomycetota</taxon>
        <taxon>Actinomycetes</taxon>
        <taxon>Propionibacteriales</taxon>
        <taxon>Nocardioidaceae</taxon>
        <taxon>Aeromicrobium</taxon>
    </lineage>
</organism>
<dbReference type="Pfam" id="PF09656">
    <property type="entry name" value="PGPGW"/>
    <property type="match status" value="1"/>
</dbReference>
<feature type="transmembrane region" description="Helical" evidence="1">
    <location>
        <begin position="80"/>
        <end position="99"/>
    </location>
</feature>
<evidence type="ECO:0008006" key="4">
    <source>
        <dbReference type="Google" id="ProtNLM"/>
    </source>
</evidence>
<sequence length="160" mass="17325">MTVGTAFKSWFRRTGSEILGWILTVAGVILIPAPGPGTLVLVAGISLLSRNYVWAQKLLGPLERRAIEAAKFGVATWPRIFLSFLGGVWLVGLGVVWWISPEIPEFSILSVGFGPELPAHGWGTAIGLWTSAIAAWGLLAYSVVRWHEPRGPRTKAHSNA</sequence>
<gene>
    <name evidence="2" type="ORF">ESP70_019680</name>
</gene>
<evidence type="ECO:0000256" key="1">
    <source>
        <dbReference type="SAM" id="Phobius"/>
    </source>
</evidence>
<dbReference type="InterPro" id="IPR019099">
    <property type="entry name" value="Uncharacterised_PGPGW_TM"/>
</dbReference>
<keyword evidence="1" id="KW-0812">Transmembrane</keyword>
<keyword evidence="1" id="KW-1133">Transmembrane helix</keyword>